<dbReference type="PANTHER" id="PTHR10340:SF57">
    <property type="entry name" value="METALLOPHOS DOMAIN-CONTAINING PROTEIN"/>
    <property type="match status" value="1"/>
</dbReference>
<protein>
    <recommendedName>
        <fullName evidence="10">Calcineurin-like phosphoesterase domain-containing protein</fullName>
    </recommendedName>
</protein>
<evidence type="ECO:0000313" key="9">
    <source>
        <dbReference type="Proteomes" id="UP000265618"/>
    </source>
</evidence>
<evidence type="ECO:0000256" key="5">
    <source>
        <dbReference type="ARBA" id="ARBA00023180"/>
    </source>
</evidence>
<evidence type="ECO:0008006" key="10">
    <source>
        <dbReference type="Google" id="ProtNLM"/>
    </source>
</evidence>
<evidence type="ECO:0000256" key="1">
    <source>
        <dbReference type="ARBA" id="ARBA00004613"/>
    </source>
</evidence>
<dbReference type="Proteomes" id="UP000265618">
    <property type="component" value="Unassembled WGS sequence"/>
</dbReference>
<dbReference type="PANTHER" id="PTHR10340">
    <property type="entry name" value="SPHINGOMYELIN PHOSPHODIESTERASE"/>
    <property type="match status" value="1"/>
</dbReference>
<feature type="domain" description="Calcineurin-like phosphoesterase" evidence="6">
    <location>
        <begin position="65"/>
        <end position="328"/>
    </location>
</feature>
<evidence type="ECO:0000256" key="3">
    <source>
        <dbReference type="ARBA" id="ARBA00022525"/>
    </source>
</evidence>
<comment type="similarity">
    <text evidence="2">Belongs to the acid sphingomyelinase family.</text>
</comment>
<organism evidence="8 9">
    <name type="scientific">Kipferlia bialata</name>
    <dbReference type="NCBI Taxonomy" id="797122"/>
    <lineage>
        <taxon>Eukaryota</taxon>
        <taxon>Metamonada</taxon>
        <taxon>Carpediemonas-like organisms</taxon>
        <taxon>Kipferlia</taxon>
    </lineage>
</organism>
<keyword evidence="3" id="KW-0964">Secreted</keyword>
<keyword evidence="9" id="KW-1185">Reference proteome</keyword>
<evidence type="ECO:0000259" key="7">
    <source>
        <dbReference type="Pfam" id="PF19272"/>
    </source>
</evidence>
<dbReference type="Pfam" id="PF19272">
    <property type="entry name" value="ASMase_C"/>
    <property type="match status" value="1"/>
</dbReference>
<reference evidence="8 9" key="1">
    <citation type="journal article" date="2018" name="PLoS ONE">
        <title>The draft genome of Kipferlia bialata reveals reductive genome evolution in fornicate parasites.</title>
        <authorList>
            <person name="Tanifuji G."/>
            <person name="Takabayashi S."/>
            <person name="Kume K."/>
            <person name="Takagi M."/>
            <person name="Nakayama T."/>
            <person name="Kamikawa R."/>
            <person name="Inagaki Y."/>
            <person name="Hashimoto T."/>
        </authorList>
    </citation>
    <scope>NUCLEOTIDE SEQUENCE [LARGE SCALE GENOMIC DNA]</scope>
    <source>
        <strain evidence="8">NY0173</strain>
    </source>
</reference>
<dbReference type="InterPro" id="IPR029052">
    <property type="entry name" value="Metallo-depent_PP-like"/>
</dbReference>
<dbReference type="SUPFAM" id="SSF56300">
    <property type="entry name" value="Metallo-dependent phosphatases"/>
    <property type="match status" value="1"/>
</dbReference>
<evidence type="ECO:0000259" key="6">
    <source>
        <dbReference type="Pfam" id="PF00149"/>
    </source>
</evidence>
<dbReference type="Pfam" id="PF00149">
    <property type="entry name" value="Metallophos"/>
    <property type="match status" value="1"/>
</dbReference>
<keyword evidence="4" id="KW-0378">Hydrolase</keyword>
<evidence type="ECO:0000256" key="4">
    <source>
        <dbReference type="ARBA" id="ARBA00022801"/>
    </source>
</evidence>
<proteinExistence type="inferred from homology"/>
<comment type="subcellular location">
    <subcellularLocation>
        <location evidence="1">Secreted</location>
    </subcellularLocation>
</comment>
<dbReference type="EMBL" id="BDIP01000147">
    <property type="protein sequence ID" value="GIQ80336.1"/>
    <property type="molecule type" value="Genomic_DNA"/>
</dbReference>
<name>A0A9K3GFJ1_9EUKA</name>
<evidence type="ECO:0000256" key="2">
    <source>
        <dbReference type="ARBA" id="ARBA00008234"/>
    </source>
</evidence>
<dbReference type="OrthoDB" id="348678at2759"/>
<sequence>MHRLWDNIMPLREVVLFLTFFVSWSMCYKTPRHFPRTQTDQYTFEGLTSPELIQRSAGLEDRSFFIVINDVHADLWFKTGSDPNQRCVNGTGTAGVFGEHVCDTPFYALDAALQATAKAFPNPDFMLYLGDAPPHNWDPHGPILMDDKDVIDSIDRVIGSLTVAYPETVPVFPILGNHDTYPEECLPLKGKARTDWLGRVGDCYKRCSGMSDDSVATFKEYGWYTESLNDSTTLVVMNTVYYDMMNVYVMLGGCSDRTAPDQWTWLEDQFLAARAEGKKVLLALHRPVGYYSNKIEYDFCPHDSHLLENLLVEYSDVVPVSFAGHTHRDEWRIIRDELGAPSHSIIISPGATGYTLTNPGIRLVEWNPSTGEIIGWTQLYWDIDLSNKYDYLDLRVGYRAAEEYGLLNVNATVMADVSQDLVDDDRAFSSFYSHLYVENVEPESWTRSDRAFALCSIQHVDEAGYNKCLEELDS</sequence>
<dbReference type="GO" id="GO:0005615">
    <property type="term" value="C:extracellular space"/>
    <property type="evidence" value="ECO:0007669"/>
    <property type="project" value="TreeGrafter"/>
</dbReference>
<dbReference type="GO" id="GO:0008081">
    <property type="term" value="F:phosphoric diester hydrolase activity"/>
    <property type="evidence" value="ECO:0007669"/>
    <property type="project" value="TreeGrafter"/>
</dbReference>
<dbReference type="Gene3D" id="3.60.21.10">
    <property type="match status" value="1"/>
</dbReference>
<dbReference type="InterPro" id="IPR004843">
    <property type="entry name" value="Calcineurin-like_PHP"/>
</dbReference>
<accession>A0A9K3GFJ1</accession>
<keyword evidence="5" id="KW-0325">Glycoprotein</keyword>
<comment type="caution">
    <text evidence="8">The sequence shown here is derived from an EMBL/GenBank/DDBJ whole genome shotgun (WGS) entry which is preliminary data.</text>
</comment>
<dbReference type="AlphaFoldDB" id="A0A9K3GFJ1"/>
<dbReference type="InterPro" id="IPR045473">
    <property type="entry name" value="ASM_C"/>
</dbReference>
<gene>
    <name evidence="8" type="ORF">KIPB_001116</name>
</gene>
<feature type="domain" description="Sphingomyelin phosphodiesterase C-terminal" evidence="7">
    <location>
        <begin position="356"/>
        <end position="471"/>
    </location>
</feature>
<evidence type="ECO:0000313" key="8">
    <source>
        <dbReference type="EMBL" id="GIQ80336.1"/>
    </source>
</evidence>